<accession>A0A4D6H6I2</accession>
<dbReference type="OrthoDB" id="247846at2157"/>
<dbReference type="KEGG" id="hlm:DV707_12565"/>
<name>A0A4D6H6I2_9EURY</name>
<evidence type="ECO:0000313" key="1">
    <source>
        <dbReference type="EMBL" id="QCC48966.1"/>
    </source>
</evidence>
<sequence>MLILSVVAGFLWVPAGQAGTSAEATLDRTAADALAVLDAEAPVGAGRSRLSAACRSERAFAIESDALDERLDVVLPDSVFGRVETPHGTVGAPRPNGVPSGRAALPTGRCTVTIRVWYV</sequence>
<dbReference type="Pfam" id="PF23923">
    <property type="entry name" value="DUF7262"/>
    <property type="match status" value="1"/>
</dbReference>
<proteinExistence type="predicted"/>
<dbReference type="AlphaFoldDB" id="A0A4D6H6I2"/>
<dbReference type="Proteomes" id="UP000296733">
    <property type="component" value="Chromosome"/>
</dbReference>
<reference evidence="1 2" key="1">
    <citation type="journal article" date="2019" name="Nat. Commun.">
        <title>A new type of DNA phosphorothioation-based antiviral system in archaea.</title>
        <authorList>
            <person name="Xiong L."/>
            <person name="Liu S."/>
            <person name="Chen S."/>
            <person name="Xiao Y."/>
            <person name="Zhu B."/>
            <person name="Gao Y."/>
            <person name="Zhang Y."/>
            <person name="Chen B."/>
            <person name="Luo J."/>
            <person name="Deng Z."/>
            <person name="Chen X."/>
            <person name="Wang L."/>
            <person name="Chen S."/>
        </authorList>
    </citation>
    <scope>NUCLEOTIDE SEQUENCE [LARGE SCALE GENOMIC DNA]</scope>
    <source>
        <strain evidence="1 2">CGMCC 1.10331</strain>
    </source>
</reference>
<evidence type="ECO:0000313" key="2">
    <source>
        <dbReference type="Proteomes" id="UP000296733"/>
    </source>
</evidence>
<dbReference type="InterPro" id="IPR055686">
    <property type="entry name" value="DUF7262"/>
</dbReference>
<dbReference type="EMBL" id="CP031311">
    <property type="protein sequence ID" value="QCC48966.1"/>
    <property type="molecule type" value="Genomic_DNA"/>
</dbReference>
<protein>
    <submittedName>
        <fullName evidence="1">Uncharacterized protein</fullName>
    </submittedName>
</protein>
<gene>
    <name evidence="1" type="ORF">DV707_12565</name>
</gene>
<organism evidence="1 2">
    <name type="scientific">Halobellus limi</name>
    <dbReference type="NCBI Taxonomy" id="699433"/>
    <lineage>
        <taxon>Archaea</taxon>
        <taxon>Methanobacteriati</taxon>
        <taxon>Methanobacteriota</taxon>
        <taxon>Stenosarchaea group</taxon>
        <taxon>Halobacteria</taxon>
        <taxon>Halobacteriales</taxon>
        <taxon>Haloferacaceae</taxon>
        <taxon>Halobellus</taxon>
    </lineage>
</organism>